<sequence length="108" mass="12159">MQSGMVIQHWSGLETELDNNGSGHLKGESSDVTVEAKRILPWNFYSHPVVLEALTWVEVEDKDHVSPVKHNDLVLSMLGADKGLEGEEGERRRRGGGERERNTIFPHE</sequence>
<feature type="compositionally biased region" description="Basic and acidic residues" evidence="1">
    <location>
        <begin position="82"/>
        <end position="108"/>
    </location>
</feature>
<dbReference type="Proteomes" id="UP000314294">
    <property type="component" value="Unassembled WGS sequence"/>
</dbReference>
<evidence type="ECO:0000313" key="3">
    <source>
        <dbReference type="Proteomes" id="UP000314294"/>
    </source>
</evidence>
<dbReference type="EMBL" id="SRLO01000107">
    <property type="protein sequence ID" value="TNN75115.1"/>
    <property type="molecule type" value="Genomic_DNA"/>
</dbReference>
<gene>
    <name evidence="2" type="ORF">EYF80_014688</name>
</gene>
<organism evidence="2 3">
    <name type="scientific">Liparis tanakae</name>
    <name type="common">Tanaka's snailfish</name>
    <dbReference type="NCBI Taxonomy" id="230148"/>
    <lineage>
        <taxon>Eukaryota</taxon>
        <taxon>Metazoa</taxon>
        <taxon>Chordata</taxon>
        <taxon>Craniata</taxon>
        <taxon>Vertebrata</taxon>
        <taxon>Euteleostomi</taxon>
        <taxon>Actinopterygii</taxon>
        <taxon>Neopterygii</taxon>
        <taxon>Teleostei</taxon>
        <taxon>Neoteleostei</taxon>
        <taxon>Acanthomorphata</taxon>
        <taxon>Eupercaria</taxon>
        <taxon>Perciformes</taxon>
        <taxon>Cottioidei</taxon>
        <taxon>Cottales</taxon>
        <taxon>Liparidae</taxon>
        <taxon>Liparis</taxon>
    </lineage>
</organism>
<comment type="caution">
    <text evidence="2">The sequence shown here is derived from an EMBL/GenBank/DDBJ whole genome shotgun (WGS) entry which is preliminary data.</text>
</comment>
<name>A0A4Z2ICC4_9TELE</name>
<keyword evidence="3" id="KW-1185">Reference proteome</keyword>
<feature type="region of interest" description="Disordered" evidence="1">
    <location>
        <begin position="1"/>
        <end position="28"/>
    </location>
</feature>
<proteinExistence type="predicted"/>
<dbReference type="AlphaFoldDB" id="A0A4Z2ICC4"/>
<protein>
    <submittedName>
        <fullName evidence="2">Uncharacterized protein</fullName>
    </submittedName>
</protein>
<evidence type="ECO:0000256" key="1">
    <source>
        <dbReference type="SAM" id="MobiDB-lite"/>
    </source>
</evidence>
<feature type="region of interest" description="Disordered" evidence="1">
    <location>
        <begin position="80"/>
        <end position="108"/>
    </location>
</feature>
<accession>A0A4Z2ICC4</accession>
<reference evidence="2 3" key="1">
    <citation type="submission" date="2019-03" db="EMBL/GenBank/DDBJ databases">
        <title>First draft genome of Liparis tanakae, snailfish: a comprehensive survey of snailfish specific genes.</title>
        <authorList>
            <person name="Kim W."/>
            <person name="Song I."/>
            <person name="Jeong J.-H."/>
            <person name="Kim D."/>
            <person name="Kim S."/>
            <person name="Ryu S."/>
            <person name="Song J.Y."/>
            <person name="Lee S.K."/>
        </authorList>
    </citation>
    <scope>NUCLEOTIDE SEQUENCE [LARGE SCALE GENOMIC DNA]</scope>
    <source>
        <tissue evidence="2">Muscle</tissue>
    </source>
</reference>
<evidence type="ECO:0000313" key="2">
    <source>
        <dbReference type="EMBL" id="TNN75115.1"/>
    </source>
</evidence>